<dbReference type="PATRIC" id="fig|1163408.3.peg.2530"/>
<feature type="compositionally biased region" description="Low complexity" evidence="1">
    <location>
        <begin position="35"/>
        <end position="59"/>
    </location>
</feature>
<protein>
    <submittedName>
        <fullName evidence="2">Uncharacterized protein</fullName>
    </submittedName>
</protein>
<feature type="compositionally biased region" description="Basic and acidic residues" evidence="1">
    <location>
        <begin position="60"/>
        <end position="88"/>
    </location>
</feature>
<evidence type="ECO:0000256" key="1">
    <source>
        <dbReference type="SAM" id="MobiDB-lite"/>
    </source>
</evidence>
<dbReference type="AlphaFoldDB" id="I4VMV9"/>
<evidence type="ECO:0000313" key="3">
    <source>
        <dbReference type="Proteomes" id="UP000004210"/>
    </source>
</evidence>
<proteinExistence type="predicted"/>
<dbReference type="STRING" id="1163408.UU9_12403"/>
<organism evidence="2 3">
    <name type="scientific">Rhodanobacter fulvus Jip2</name>
    <dbReference type="NCBI Taxonomy" id="1163408"/>
    <lineage>
        <taxon>Bacteria</taxon>
        <taxon>Pseudomonadati</taxon>
        <taxon>Pseudomonadota</taxon>
        <taxon>Gammaproteobacteria</taxon>
        <taxon>Lysobacterales</taxon>
        <taxon>Rhodanobacteraceae</taxon>
        <taxon>Rhodanobacter</taxon>
    </lineage>
</organism>
<dbReference type="Proteomes" id="UP000004210">
    <property type="component" value="Unassembled WGS sequence"/>
</dbReference>
<dbReference type="EMBL" id="AJXU01000051">
    <property type="protein sequence ID" value="EIL88550.1"/>
    <property type="molecule type" value="Genomic_DNA"/>
</dbReference>
<name>I4VMV9_9GAMM</name>
<keyword evidence="3" id="KW-1185">Reference proteome</keyword>
<reference evidence="2 3" key="1">
    <citation type="journal article" date="2012" name="J. Bacteriol.">
        <title>Genome sequences for six rhodanobacter strains, isolated from soils and the terrestrial subsurface, with variable denitrification capabilities.</title>
        <authorList>
            <person name="Kostka J.E."/>
            <person name="Green S.J."/>
            <person name="Rishishwar L."/>
            <person name="Prakash O."/>
            <person name="Katz L.S."/>
            <person name="Marino-Ramirez L."/>
            <person name="Jordan I.K."/>
            <person name="Munk C."/>
            <person name="Ivanova N."/>
            <person name="Mikhailova N."/>
            <person name="Watson D.B."/>
            <person name="Brown S.D."/>
            <person name="Palumbo A.V."/>
            <person name="Brooks S.C."/>
        </authorList>
    </citation>
    <scope>NUCLEOTIDE SEQUENCE [LARGE SCALE GENOMIC DNA]</scope>
    <source>
        <strain evidence="3">Jip2T</strain>
    </source>
</reference>
<gene>
    <name evidence="2" type="ORF">UU9_12403</name>
</gene>
<sequence>MGTAVIKFLLQAIFGVLLKALQGWWQRHKAERDNATTTANRDAALADAQRQRDNAAVAVEESHAQTDAAVDRVRADDSLREQSDDVQRAIDAANRGVRGA</sequence>
<evidence type="ECO:0000313" key="2">
    <source>
        <dbReference type="EMBL" id="EIL88550.1"/>
    </source>
</evidence>
<feature type="region of interest" description="Disordered" evidence="1">
    <location>
        <begin position="30"/>
        <end position="100"/>
    </location>
</feature>
<accession>I4VMV9</accession>
<comment type="caution">
    <text evidence="2">The sequence shown here is derived from an EMBL/GenBank/DDBJ whole genome shotgun (WGS) entry which is preliminary data.</text>
</comment>